<name>A0A5E4PXB3_9NEOP</name>
<dbReference type="AlphaFoldDB" id="A0A5E4PXB3"/>
<sequence length="280" mass="31348">MSGSKKLTLRVQSSEGTSRIEILDTDNTAKLYERVYETLNLNTYTFALHKDRSHKEEIISSKSGLVRDYGLHHGDMLYLSPVNGAVLFDQQSTSTESLKPALAAEAGPSTSSMSTPSSSGLRKKNVPQEDEVDLQLYQMSGNIQRQRDDKLCRHNSKGCCVHCTPLEPWDENYLKEHNIKHLSFHSYLRKMTSGKFISLDELSCKIKPALYEPPQQCTRDSIVLAEDEKGPILNEIAARLGLTCGHGHTLPLRAGVHHGCPLPEQTSQRLQARVFGLFRL</sequence>
<dbReference type="InterPro" id="IPR029071">
    <property type="entry name" value="Ubiquitin-like_domsf"/>
</dbReference>
<reference evidence="4 5" key="1">
    <citation type="submission" date="2017-07" db="EMBL/GenBank/DDBJ databases">
        <authorList>
            <person name="Talla V."/>
            <person name="Backstrom N."/>
        </authorList>
    </citation>
    <scope>NUCLEOTIDE SEQUENCE [LARGE SCALE GENOMIC DNA]</scope>
</reference>
<gene>
    <name evidence="4" type="ORF">LSINAPIS_LOCUS3068</name>
</gene>
<evidence type="ECO:0008006" key="6">
    <source>
        <dbReference type="Google" id="ProtNLM"/>
    </source>
</evidence>
<feature type="region of interest" description="Disordered" evidence="1">
    <location>
        <begin position="98"/>
        <end position="126"/>
    </location>
</feature>
<dbReference type="InterPro" id="IPR024682">
    <property type="entry name" value="Npl4_Ub-like_dom"/>
</dbReference>
<evidence type="ECO:0000259" key="2">
    <source>
        <dbReference type="Pfam" id="PF05020"/>
    </source>
</evidence>
<keyword evidence="5" id="KW-1185">Reference proteome</keyword>
<dbReference type="InterPro" id="IPR007716">
    <property type="entry name" value="NPL4_Zn-bd_put"/>
</dbReference>
<dbReference type="Pfam" id="PF11543">
    <property type="entry name" value="UN_NPL4"/>
    <property type="match status" value="1"/>
</dbReference>
<dbReference type="GO" id="GO:0043130">
    <property type="term" value="F:ubiquitin binding"/>
    <property type="evidence" value="ECO:0007669"/>
    <property type="project" value="TreeGrafter"/>
</dbReference>
<evidence type="ECO:0000259" key="3">
    <source>
        <dbReference type="Pfam" id="PF11543"/>
    </source>
</evidence>
<dbReference type="SUPFAM" id="SSF54236">
    <property type="entry name" value="Ubiquitin-like"/>
    <property type="match status" value="1"/>
</dbReference>
<feature type="domain" description="Nuclear pore localisation protein Npl4 ubiquitin-like" evidence="3">
    <location>
        <begin position="7"/>
        <end position="81"/>
    </location>
</feature>
<evidence type="ECO:0000256" key="1">
    <source>
        <dbReference type="SAM" id="MobiDB-lite"/>
    </source>
</evidence>
<feature type="compositionally biased region" description="Low complexity" evidence="1">
    <location>
        <begin position="108"/>
        <end position="119"/>
    </location>
</feature>
<dbReference type="EMBL" id="FZQP02000693">
    <property type="protein sequence ID" value="VVC90072.1"/>
    <property type="molecule type" value="Genomic_DNA"/>
</dbReference>
<dbReference type="PANTHER" id="PTHR12710">
    <property type="entry name" value="NUCLEAR PROTEIN LOCALIZATION 4"/>
    <property type="match status" value="1"/>
</dbReference>
<evidence type="ECO:0000313" key="4">
    <source>
        <dbReference type="EMBL" id="VVC90072.1"/>
    </source>
</evidence>
<dbReference type="GO" id="GO:0005634">
    <property type="term" value="C:nucleus"/>
    <property type="evidence" value="ECO:0007669"/>
    <property type="project" value="TreeGrafter"/>
</dbReference>
<dbReference type="Pfam" id="PF05020">
    <property type="entry name" value="zf-NPL4"/>
    <property type="match status" value="1"/>
</dbReference>
<protein>
    <recommendedName>
        <fullName evidence="6">Ubiquitin-like domain-containing protein</fullName>
    </recommendedName>
</protein>
<organism evidence="4 5">
    <name type="scientific">Leptidea sinapis</name>
    <dbReference type="NCBI Taxonomy" id="189913"/>
    <lineage>
        <taxon>Eukaryota</taxon>
        <taxon>Metazoa</taxon>
        <taxon>Ecdysozoa</taxon>
        <taxon>Arthropoda</taxon>
        <taxon>Hexapoda</taxon>
        <taxon>Insecta</taxon>
        <taxon>Pterygota</taxon>
        <taxon>Neoptera</taxon>
        <taxon>Endopterygota</taxon>
        <taxon>Lepidoptera</taxon>
        <taxon>Glossata</taxon>
        <taxon>Ditrysia</taxon>
        <taxon>Papilionoidea</taxon>
        <taxon>Pieridae</taxon>
        <taxon>Dismorphiinae</taxon>
        <taxon>Leptidea</taxon>
    </lineage>
</organism>
<dbReference type="GO" id="GO:0006511">
    <property type="term" value="P:ubiquitin-dependent protein catabolic process"/>
    <property type="evidence" value="ECO:0007669"/>
    <property type="project" value="InterPro"/>
</dbReference>
<dbReference type="Proteomes" id="UP000324832">
    <property type="component" value="Unassembled WGS sequence"/>
</dbReference>
<proteinExistence type="predicted"/>
<evidence type="ECO:0000313" key="5">
    <source>
        <dbReference type="Proteomes" id="UP000324832"/>
    </source>
</evidence>
<feature type="domain" description="NPL4 zinc-binding putative" evidence="2">
    <location>
        <begin position="128"/>
        <end position="205"/>
    </location>
</feature>
<dbReference type="GO" id="GO:0031625">
    <property type="term" value="F:ubiquitin protein ligase binding"/>
    <property type="evidence" value="ECO:0007669"/>
    <property type="project" value="TreeGrafter"/>
</dbReference>
<accession>A0A5E4PXB3</accession>
<dbReference type="InterPro" id="IPR016563">
    <property type="entry name" value="Npl4"/>
</dbReference>
<dbReference type="PANTHER" id="PTHR12710:SF0">
    <property type="entry name" value="NUCLEAR PROTEIN LOCALIZATION PROTEIN 4 HOMOLOG"/>
    <property type="match status" value="1"/>
</dbReference>
<dbReference type="Gene3D" id="3.10.20.90">
    <property type="entry name" value="Phosphatidylinositol 3-kinase Catalytic Subunit, Chain A, domain 1"/>
    <property type="match status" value="1"/>
</dbReference>